<organism evidence="2 3">
    <name type="scientific">Clostridium collagenovorans DSM 3089</name>
    <dbReference type="NCBI Taxonomy" id="1121306"/>
    <lineage>
        <taxon>Bacteria</taxon>
        <taxon>Bacillati</taxon>
        <taxon>Bacillota</taxon>
        <taxon>Clostridia</taxon>
        <taxon>Eubacteriales</taxon>
        <taxon>Clostridiaceae</taxon>
        <taxon>Clostridium</taxon>
    </lineage>
</organism>
<keyword evidence="2" id="KW-0687">Ribonucleoprotein</keyword>
<name>A0A1M5SX75_9CLOT</name>
<dbReference type="AlphaFoldDB" id="A0A1M5SX75"/>
<evidence type="ECO:0000259" key="1">
    <source>
        <dbReference type="Pfam" id="PF01248"/>
    </source>
</evidence>
<sequence length="103" mass="12156">MNNKFYNFLNITRKSGNVLIGYNKCEDAIKHGKMKLVMMTEDLSQNSKDKFTKYCYDRDITIIRDMDKEELNAYLCSKEIKIIGITDENMSNKLLDLWRTTNN</sequence>
<feature type="domain" description="Ribosomal protein eL8/eL30/eS12/Gadd45" evidence="1">
    <location>
        <begin position="5"/>
        <end position="94"/>
    </location>
</feature>
<dbReference type="RefSeq" id="WP_072829435.1">
    <property type="nucleotide sequence ID" value="NZ_FQXP01000003.1"/>
</dbReference>
<keyword evidence="3" id="KW-1185">Reference proteome</keyword>
<dbReference type="Pfam" id="PF01248">
    <property type="entry name" value="Ribosomal_L7Ae"/>
    <property type="match status" value="1"/>
</dbReference>
<dbReference type="Proteomes" id="UP000184526">
    <property type="component" value="Unassembled WGS sequence"/>
</dbReference>
<dbReference type="InterPro" id="IPR029064">
    <property type="entry name" value="Ribosomal_eL30-like_sf"/>
</dbReference>
<dbReference type="STRING" id="1121306.SAMN02745196_00340"/>
<dbReference type="Gene3D" id="3.30.1330.30">
    <property type="match status" value="1"/>
</dbReference>
<keyword evidence="2" id="KW-0689">Ribosomal protein</keyword>
<dbReference type="InterPro" id="IPR004038">
    <property type="entry name" value="Ribosomal_eL8/eL30/eS12/Gad45"/>
</dbReference>
<reference evidence="2 3" key="1">
    <citation type="submission" date="2016-11" db="EMBL/GenBank/DDBJ databases">
        <authorList>
            <person name="Jaros S."/>
            <person name="Januszkiewicz K."/>
            <person name="Wedrychowicz H."/>
        </authorList>
    </citation>
    <scope>NUCLEOTIDE SEQUENCE [LARGE SCALE GENOMIC DNA]</scope>
    <source>
        <strain evidence="2 3">DSM 3089</strain>
    </source>
</reference>
<dbReference type="NCBIfam" id="NF004078">
    <property type="entry name" value="PRK05583.1"/>
    <property type="match status" value="1"/>
</dbReference>
<protein>
    <submittedName>
        <fullName evidence="2">Ribosomal protein L7Ae</fullName>
    </submittedName>
</protein>
<dbReference type="SUPFAM" id="SSF55315">
    <property type="entry name" value="L30e-like"/>
    <property type="match status" value="1"/>
</dbReference>
<evidence type="ECO:0000313" key="3">
    <source>
        <dbReference type="Proteomes" id="UP000184526"/>
    </source>
</evidence>
<dbReference type="GO" id="GO:0005840">
    <property type="term" value="C:ribosome"/>
    <property type="evidence" value="ECO:0007669"/>
    <property type="project" value="UniProtKB-KW"/>
</dbReference>
<proteinExistence type="predicted"/>
<gene>
    <name evidence="2" type="ORF">SAMN02745196_00340</name>
</gene>
<evidence type="ECO:0000313" key="2">
    <source>
        <dbReference type="EMBL" id="SHH42723.1"/>
    </source>
</evidence>
<dbReference type="EMBL" id="FQXP01000003">
    <property type="protein sequence ID" value="SHH42723.1"/>
    <property type="molecule type" value="Genomic_DNA"/>
</dbReference>
<accession>A0A1M5SX75</accession>
<dbReference type="OrthoDB" id="9794863at2"/>